<dbReference type="PROSITE" id="PS51671">
    <property type="entry name" value="ACT"/>
    <property type="match status" value="1"/>
</dbReference>
<dbReference type="InterPro" id="IPR046342">
    <property type="entry name" value="CBS_dom_sf"/>
</dbReference>
<dbReference type="PANTHER" id="PTHR43080">
    <property type="entry name" value="CBS DOMAIN-CONTAINING PROTEIN CBSX3, MITOCHONDRIAL"/>
    <property type="match status" value="1"/>
</dbReference>
<dbReference type="AlphaFoldDB" id="A0A0M9UBB8"/>
<evidence type="ECO:0000313" key="8">
    <source>
        <dbReference type="Proteomes" id="UP000050502"/>
    </source>
</evidence>
<reference evidence="6 8" key="2">
    <citation type="submission" date="2015-07" db="EMBL/GenBank/DDBJ databases">
        <title>Whole genome sequence of Ardenticatena maritima DSM 23922.</title>
        <authorList>
            <person name="Hemp J."/>
            <person name="Ward L.M."/>
            <person name="Pace L.A."/>
            <person name="Fischer W.W."/>
        </authorList>
    </citation>
    <scope>NUCLEOTIDE SEQUENCE [LARGE SCALE GENOMIC DNA]</scope>
    <source>
        <strain evidence="6 8">110S</strain>
    </source>
</reference>
<dbReference type="PROSITE" id="PS51371">
    <property type="entry name" value="CBS"/>
    <property type="match status" value="2"/>
</dbReference>
<evidence type="ECO:0000256" key="2">
    <source>
        <dbReference type="PROSITE-ProRule" id="PRU00703"/>
    </source>
</evidence>
<dbReference type="EMBL" id="LGKN01000005">
    <property type="protein sequence ID" value="KPL87629.1"/>
    <property type="molecule type" value="Genomic_DNA"/>
</dbReference>
<dbReference type="InterPro" id="IPR051257">
    <property type="entry name" value="Diverse_CBS-Domain"/>
</dbReference>
<keyword evidence="1 2" id="KW-0129">CBS domain</keyword>
<evidence type="ECO:0000259" key="4">
    <source>
        <dbReference type="PROSITE" id="PS51671"/>
    </source>
</evidence>
<name>A0A0M9UBB8_9CHLR</name>
<dbReference type="RefSeq" id="WP_054491618.1">
    <property type="nucleotide sequence ID" value="NZ_BBZA01000004.1"/>
</dbReference>
<dbReference type="InterPro" id="IPR000644">
    <property type="entry name" value="CBS_dom"/>
</dbReference>
<dbReference type="PATRIC" id="fig|872965.6.peg.1712"/>
<dbReference type="Pfam" id="PF22190">
    <property type="entry name" value="TTHA0829-like_ACT"/>
    <property type="match status" value="1"/>
</dbReference>
<feature type="domain" description="CBS" evidence="3">
    <location>
        <begin position="7"/>
        <end position="63"/>
    </location>
</feature>
<sequence>MFVRDRMSSPVVTITPDTSFVDAMQLLKEKGFRRLPVVNKKGRLIGIVAERDLLYASPSPATTLTVWEMNYLLSQLKIEELMTRNVITVTPDTPIEEAANLMVTNKIGGLPVVDENDQVVGIITETDIFKAFVELLGGGQSGLRLTIEVPERRGVLAQLATAIAEQGGNIISVGTFYGDTPEERHLLVKVRGVSKEQIVDVLEALGDHVLDAREV</sequence>
<evidence type="ECO:0000313" key="7">
    <source>
        <dbReference type="Proteomes" id="UP000037784"/>
    </source>
</evidence>
<dbReference type="SUPFAM" id="SSF55021">
    <property type="entry name" value="ACT-like"/>
    <property type="match status" value="1"/>
</dbReference>
<reference evidence="5 7" key="1">
    <citation type="journal article" date="2015" name="Genome Announc.">
        <title>Draft Genome Sequence of a Heterotrophic Facultative Anaerobic Thermophilic Bacterium, Ardenticatena maritima Strain 110ST.</title>
        <authorList>
            <person name="Kawaichi S."/>
            <person name="Yoshida T."/>
            <person name="Sako Y."/>
            <person name="Nakamura R."/>
        </authorList>
    </citation>
    <scope>NUCLEOTIDE SEQUENCE [LARGE SCALE GENOMIC DNA]</scope>
    <source>
        <strain evidence="5 7">110S</strain>
    </source>
</reference>
<accession>A0A0M9UBB8</accession>
<dbReference type="Gene3D" id="3.30.70.260">
    <property type="match status" value="1"/>
</dbReference>
<organism evidence="5 7">
    <name type="scientific">Ardenticatena maritima</name>
    <dbReference type="NCBI Taxonomy" id="872965"/>
    <lineage>
        <taxon>Bacteria</taxon>
        <taxon>Bacillati</taxon>
        <taxon>Chloroflexota</taxon>
        <taxon>Ardenticatenia</taxon>
        <taxon>Ardenticatenales</taxon>
        <taxon>Ardenticatenaceae</taxon>
        <taxon>Ardenticatena</taxon>
    </lineage>
</organism>
<comment type="caution">
    <text evidence="5">The sequence shown here is derived from an EMBL/GenBank/DDBJ whole genome shotgun (WGS) entry which is preliminary data.</text>
</comment>
<dbReference type="Gene3D" id="3.10.580.10">
    <property type="entry name" value="CBS-domain"/>
    <property type="match status" value="1"/>
</dbReference>
<dbReference type="EMBL" id="BBZA01000004">
    <property type="protein sequence ID" value="GAP61668.1"/>
    <property type="molecule type" value="Genomic_DNA"/>
</dbReference>
<dbReference type="InParanoid" id="A0A0M9UBB8"/>
<gene>
    <name evidence="5" type="primary">acuB</name>
    <name evidence="5" type="ORF">ARMA_0091</name>
    <name evidence="6" type="ORF">SE16_08360</name>
</gene>
<feature type="domain" description="CBS" evidence="3">
    <location>
        <begin position="82"/>
        <end position="141"/>
    </location>
</feature>
<dbReference type="OrthoDB" id="9802114at2"/>
<dbReference type="SMART" id="SM00116">
    <property type="entry name" value="CBS"/>
    <property type="match status" value="2"/>
</dbReference>
<dbReference type="Pfam" id="PF00571">
    <property type="entry name" value="CBS"/>
    <property type="match status" value="2"/>
</dbReference>
<protein>
    <submittedName>
        <fullName evidence="5">Acetoin utilization protein AcuB</fullName>
    </submittedName>
</protein>
<dbReference type="FunCoup" id="A0A0M9UBB8">
    <property type="interactions" value="19"/>
</dbReference>
<dbReference type="InterPro" id="IPR002912">
    <property type="entry name" value="ACT_dom"/>
</dbReference>
<dbReference type="InterPro" id="IPR045865">
    <property type="entry name" value="ACT-like_dom_sf"/>
</dbReference>
<evidence type="ECO:0000259" key="3">
    <source>
        <dbReference type="PROSITE" id="PS51371"/>
    </source>
</evidence>
<dbReference type="Proteomes" id="UP000050502">
    <property type="component" value="Unassembled WGS sequence"/>
</dbReference>
<reference evidence="7" key="3">
    <citation type="submission" date="2015-08" db="EMBL/GenBank/DDBJ databases">
        <title>Draft Genome Sequence of a Heterotrophic Facultative Anaerobic Bacterium Ardenticatena maritima Strain 110S.</title>
        <authorList>
            <person name="Kawaichi S."/>
            <person name="Yoshida T."/>
            <person name="Sako Y."/>
            <person name="Nakamura R."/>
        </authorList>
    </citation>
    <scope>NUCLEOTIDE SEQUENCE [LARGE SCALE GENOMIC DNA]</scope>
    <source>
        <strain evidence="7">110S</strain>
    </source>
</reference>
<evidence type="ECO:0000313" key="6">
    <source>
        <dbReference type="EMBL" id="KPL87629.1"/>
    </source>
</evidence>
<dbReference type="PANTHER" id="PTHR43080:SF2">
    <property type="entry name" value="CBS DOMAIN-CONTAINING PROTEIN"/>
    <property type="match status" value="1"/>
</dbReference>
<proteinExistence type="predicted"/>
<dbReference type="STRING" id="872965.SE16_08360"/>
<dbReference type="Proteomes" id="UP000037784">
    <property type="component" value="Unassembled WGS sequence"/>
</dbReference>
<evidence type="ECO:0000256" key="1">
    <source>
        <dbReference type="ARBA" id="ARBA00023122"/>
    </source>
</evidence>
<keyword evidence="7" id="KW-1185">Reference proteome</keyword>
<dbReference type="SUPFAM" id="SSF54631">
    <property type="entry name" value="CBS-domain pair"/>
    <property type="match status" value="1"/>
</dbReference>
<dbReference type="CDD" id="cd04584">
    <property type="entry name" value="CBS_pair_AcuB_like"/>
    <property type="match status" value="1"/>
</dbReference>
<feature type="domain" description="ACT" evidence="4">
    <location>
        <begin position="144"/>
        <end position="215"/>
    </location>
</feature>
<evidence type="ECO:0000313" key="5">
    <source>
        <dbReference type="EMBL" id="GAP61668.1"/>
    </source>
</evidence>